<protein>
    <submittedName>
        <fullName evidence="2">Uncharacterized membrane protein, DUF485 family</fullName>
    </submittedName>
</protein>
<keyword evidence="1" id="KW-0812">Transmembrane</keyword>
<dbReference type="OrthoDB" id="9799991at2"/>
<feature type="transmembrane region" description="Helical" evidence="1">
    <location>
        <begin position="59"/>
        <end position="83"/>
    </location>
</feature>
<dbReference type="RefSeq" id="WP_090704083.1">
    <property type="nucleotide sequence ID" value="NZ_FNHH01000010.1"/>
</dbReference>
<feature type="transmembrane region" description="Helical" evidence="1">
    <location>
        <begin position="25"/>
        <end position="47"/>
    </location>
</feature>
<keyword evidence="1" id="KW-1133">Transmembrane helix</keyword>
<dbReference type="STRING" id="990371.SAMN05421813_11070"/>
<keyword evidence="1" id="KW-0472">Membrane</keyword>
<reference evidence="3" key="1">
    <citation type="submission" date="2016-10" db="EMBL/GenBank/DDBJ databases">
        <authorList>
            <person name="Varghese N."/>
            <person name="Submissions S."/>
        </authorList>
    </citation>
    <scope>NUCLEOTIDE SEQUENCE [LARGE SCALE GENOMIC DNA]</scope>
    <source>
        <strain evidence="3">DSM 24536</strain>
    </source>
</reference>
<dbReference type="EMBL" id="FNHH01000010">
    <property type="protein sequence ID" value="SDM35116.1"/>
    <property type="molecule type" value="Genomic_DNA"/>
</dbReference>
<dbReference type="PANTHER" id="PTHR38598">
    <property type="entry name" value="INNER MEMBRANE PROTEIN YJCH"/>
    <property type="match status" value="1"/>
</dbReference>
<keyword evidence="3" id="KW-1185">Reference proteome</keyword>
<gene>
    <name evidence="2" type="ORF">SAMN05421813_11070</name>
</gene>
<dbReference type="Pfam" id="PF04341">
    <property type="entry name" value="DUF485"/>
    <property type="match status" value="1"/>
</dbReference>
<evidence type="ECO:0000313" key="3">
    <source>
        <dbReference type="Proteomes" id="UP000199226"/>
    </source>
</evidence>
<sequence>MDSAKTHEILQSAEFKKLVKTRWNISLSFTFVMLFVYIGFLLVIAYNKDFLKMPLGDSINLAIVVGLGIIFFSWLITGLYVYWANNYYDSDVHEIKKKL</sequence>
<name>A0A1G9SHY5_9SPHI</name>
<evidence type="ECO:0000256" key="1">
    <source>
        <dbReference type="SAM" id="Phobius"/>
    </source>
</evidence>
<dbReference type="InterPro" id="IPR007436">
    <property type="entry name" value="DUF485"/>
</dbReference>
<dbReference type="InterPro" id="IPR052959">
    <property type="entry name" value="Inner_membrane_assoc"/>
</dbReference>
<organism evidence="2 3">
    <name type="scientific">Daejeonella rubra</name>
    <dbReference type="NCBI Taxonomy" id="990371"/>
    <lineage>
        <taxon>Bacteria</taxon>
        <taxon>Pseudomonadati</taxon>
        <taxon>Bacteroidota</taxon>
        <taxon>Sphingobacteriia</taxon>
        <taxon>Sphingobacteriales</taxon>
        <taxon>Sphingobacteriaceae</taxon>
        <taxon>Daejeonella</taxon>
    </lineage>
</organism>
<dbReference type="AlphaFoldDB" id="A0A1G9SHY5"/>
<dbReference type="GO" id="GO:0005886">
    <property type="term" value="C:plasma membrane"/>
    <property type="evidence" value="ECO:0007669"/>
    <property type="project" value="TreeGrafter"/>
</dbReference>
<dbReference type="PANTHER" id="PTHR38598:SF1">
    <property type="entry name" value="INNER MEMBRANE PROTEIN YJCH"/>
    <property type="match status" value="1"/>
</dbReference>
<evidence type="ECO:0000313" key="2">
    <source>
        <dbReference type="EMBL" id="SDM35116.1"/>
    </source>
</evidence>
<proteinExistence type="predicted"/>
<accession>A0A1G9SHY5</accession>
<dbReference type="Proteomes" id="UP000199226">
    <property type="component" value="Unassembled WGS sequence"/>
</dbReference>